<proteinExistence type="predicted"/>
<protein>
    <submittedName>
        <fullName evidence="1">Uncharacterized protein</fullName>
    </submittedName>
</protein>
<dbReference type="SUPFAM" id="SSF160104">
    <property type="entry name" value="Acetoacetate decarboxylase-like"/>
    <property type="match status" value="1"/>
</dbReference>
<dbReference type="PANTHER" id="PTHR40518:SF1">
    <property type="entry name" value="ACETOACETATE DECARBOXYLASE"/>
    <property type="match status" value="1"/>
</dbReference>
<sequence>MVAVSESGIQIAPAPWKLRGRTWSFTLSPIPKNSSFPAGWAASWQAEALADQEFVGGPGLIMVVQYDDSPVGPYDELVYVPGRFKHKDGTEALRITRVYVSTRESTENGRRNWNIPSGSLIESDQRHNLILTARPTEEVAKFKYTKDPSSPDTWSLSVYPIGSPDDKPFFAATIRPIPIITYYLRVTCGLSLLPKSMLGLMQPPLPKGLLPEEIASGVHILEEPEYKGKGKYAKLSPTAFGQLFFAKLTPEIDGTVGDGVSFPAVKPWRMATCMENFELGFPVTEWVEL</sequence>
<comment type="caution">
    <text evidence="1">The sequence shown here is derived from an EMBL/GenBank/DDBJ whole genome shotgun (WGS) entry which is preliminary data.</text>
</comment>
<evidence type="ECO:0000313" key="2">
    <source>
        <dbReference type="Proteomes" id="UP000054988"/>
    </source>
</evidence>
<name>A0A0W0FMI6_MONRR</name>
<dbReference type="EMBL" id="LATX01001844">
    <property type="protein sequence ID" value="KTB37515.1"/>
    <property type="molecule type" value="Genomic_DNA"/>
</dbReference>
<organism evidence="1 2">
    <name type="scientific">Moniliophthora roreri</name>
    <name type="common">Frosty pod rot fungus</name>
    <name type="synonym">Monilia roreri</name>
    <dbReference type="NCBI Taxonomy" id="221103"/>
    <lineage>
        <taxon>Eukaryota</taxon>
        <taxon>Fungi</taxon>
        <taxon>Dikarya</taxon>
        <taxon>Basidiomycota</taxon>
        <taxon>Agaricomycotina</taxon>
        <taxon>Agaricomycetes</taxon>
        <taxon>Agaricomycetidae</taxon>
        <taxon>Agaricales</taxon>
        <taxon>Marasmiineae</taxon>
        <taxon>Marasmiaceae</taxon>
        <taxon>Moniliophthora</taxon>
    </lineage>
</organism>
<gene>
    <name evidence="1" type="ORF">WG66_9879</name>
</gene>
<dbReference type="InterPro" id="IPR023375">
    <property type="entry name" value="ADC_dom_sf"/>
</dbReference>
<accession>A0A0W0FMI6</accession>
<evidence type="ECO:0000313" key="1">
    <source>
        <dbReference type="EMBL" id="KTB37515.1"/>
    </source>
</evidence>
<dbReference type="AlphaFoldDB" id="A0A0W0FMI6"/>
<dbReference type="eggNOG" id="ENOG502S5U3">
    <property type="taxonomic scope" value="Eukaryota"/>
</dbReference>
<dbReference type="Proteomes" id="UP000054988">
    <property type="component" value="Unassembled WGS sequence"/>
</dbReference>
<dbReference type="PANTHER" id="PTHR40518">
    <property type="entry name" value="ACETOACETATE DECARBOXYLASE"/>
    <property type="match status" value="1"/>
</dbReference>
<reference evidence="1 2" key="1">
    <citation type="submission" date="2015-12" db="EMBL/GenBank/DDBJ databases">
        <title>Draft genome sequence of Moniliophthora roreri, the causal agent of frosty pod rot of cacao.</title>
        <authorList>
            <person name="Aime M.C."/>
            <person name="Diaz-Valderrama J.R."/>
            <person name="Kijpornyongpan T."/>
            <person name="Phillips-Mora W."/>
        </authorList>
    </citation>
    <scope>NUCLEOTIDE SEQUENCE [LARGE SCALE GENOMIC DNA]</scope>
    <source>
        <strain evidence="1 2">MCA 2952</strain>
    </source>
</reference>